<evidence type="ECO:0000256" key="3">
    <source>
        <dbReference type="ARBA" id="ARBA00022884"/>
    </source>
</evidence>
<evidence type="ECO:0000256" key="1">
    <source>
        <dbReference type="ARBA" id="ARBA00022490"/>
    </source>
</evidence>
<dbReference type="HAMAP" id="MF_00167">
    <property type="entry name" value="CsrA"/>
    <property type="match status" value="1"/>
</dbReference>
<dbReference type="NCBIfam" id="NF002469">
    <property type="entry name" value="PRK01712.1"/>
    <property type="match status" value="1"/>
</dbReference>
<evidence type="ECO:0000256" key="5">
    <source>
        <dbReference type="HAMAP-Rule" id="MF_00167"/>
    </source>
</evidence>
<sequence length="87" mass="9956">MLVLSRKVGESLIIGDDVVVTVLEIKGQQIRIGVSAPREVEVHREEVYERIAAEGFRTPAEVPTLDQVHRELRTKNQLRRRKVGERV</sequence>
<keyword evidence="7" id="KW-1185">Reference proteome</keyword>
<dbReference type="NCBIfam" id="TIGR00202">
    <property type="entry name" value="csrA"/>
    <property type="match status" value="1"/>
</dbReference>
<name>A0ABT3ST07_9GAMM</name>
<accession>A0ABT3ST07</accession>
<keyword evidence="2 5" id="KW-0810">Translation regulation</keyword>
<comment type="similarity">
    <text evidence="5">Belongs to the CsrA/RsmA family.</text>
</comment>
<dbReference type="InterPro" id="IPR036107">
    <property type="entry name" value="CsrA_sf"/>
</dbReference>
<dbReference type="PANTHER" id="PTHR34984:SF1">
    <property type="entry name" value="CARBON STORAGE REGULATOR"/>
    <property type="match status" value="1"/>
</dbReference>
<comment type="subunit">
    <text evidence="5">Homodimer; the beta-strands of each monomer intercalate to form a hydrophobic core, while the alpha-helices form wings that extend away from the core.</text>
</comment>
<proteinExistence type="inferred from homology"/>
<dbReference type="Gene3D" id="2.60.40.4380">
    <property type="entry name" value="Translational regulator CsrA"/>
    <property type="match status" value="1"/>
</dbReference>
<keyword evidence="5" id="KW-0678">Repressor</keyword>
<reference evidence="6" key="1">
    <citation type="submission" date="2019-02" db="EMBL/GenBank/DDBJ databases">
        <authorList>
            <person name="Li S.-H."/>
        </authorList>
    </citation>
    <scope>NUCLEOTIDE SEQUENCE</scope>
    <source>
        <strain evidence="6">IMCC8485</strain>
    </source>
</reference>
<keyword evidence="1 5" id="KW-0963">Cytoplasm</keyword>
<dbReference type="InterPro" id="IPR003751">
    <property type="entry name" value="CsrA"/>
</dbReference>
<keyword evidence="4 5" id="KW-0010">Activator</keyword>
<dbReference type="EMBL" id="SHNP01000001">
    <property type="protein sequence ID" value="MCX2972785.1"/>
    <property type="molecule type" value="Genomic_DNA"/>
</dbReference>
<evidence type="ECO:0000256" key="4">
    <source>
        <dbReference type="ARBA" id="ARBA00023159"/>
    </source>
</evidence>
<evidence type="ECO:0000313" key="7">
    <source>
        <dbReference type="Proteomes" id="UP001143307"/>
    </source>
</evidence>
<dbReference type="PANTHER" id="PTHR34984">
    <property type="entry name" value="CARBON STORAGE REGULATOR"/>
    <property type="match status" value="1"/>
</dbReference>
<dbReference type="Proteomes" id="UP001143307">
    <property type="component" value="Unassembled WGS sequence"/>
</dbReference>
<comment type="function">
    <text evidence="5">A key translational regulator that binds mRNA to regulate translation initiation and/or mRNA stability. Mediates global changes in gene expression, shifting from rapid growth to stress survival by linking envelope stress, the stringent response and the catabolite repression systems. Usually binds in the 5'-UTR; binding at or near the Shine-Dalgarno sequence prevents ribosome-binding, repressing translation, binding elsewhere in the 5'-UTR can activate translation and/or stabilize the mRNA. Its function is antagonized by small RNA(s).</text>
</comment>
<gene>
    <name evidence="5 6" type="primary">csrA</name>
    <name evidence="6" type="ORF">EYC87_04195</name>
</gene>
<comment type="caution">
    <text evidence="6">The sequence shown here is derived from an EMBL/GenBank/DDBJ whole genome shotgun (WGS) entry which is preliminary data.</text>
</comment>
<evidence type="ECO:0000256" key="2">
    <source>
        <dbReference type="ARBA" id="ARBA00022845"/>
    </source>
</evidence>
<protein>
    <recommendedName>
        <fullName evidence="5">Translational regulator CsrA</fullName>
    </recommendedName>
    <alternativeName>
        <fullName evidence="5">Carbon storage regulator</fullName>
    </alternativeName>
</protein>
<dbReference type="SUPFAM" id="SSF117130">
    <property type="entry name" value="CsrA-like"/>
    <property type="match status" value="1"/>
</dbReference>
<comment type="subcellular location">
    <subcellularLocation>
        <location evidence="5">Cytoplasm</location>
    </subcellularLocation>
</comment>
<evidence type="ECO:0000313" key="6">
    <source>
        <dbReference type="EMBL" id="MCX2972785.1"/>
    </source>
</evidence>
<dbReference type="RefSeq" id="WP_279251749.1">
    <property type="nucleotide sequence ID" value="NZ_SHNP01000001.1"/>
</dbReference>
<dbReference type="Pfam" id="PF02599">
    <property type="entry name" value="CsrA"/>
    <property type="match status" value="1"/>
</dbReference>
<organism evidence="6 7">
    <name type="scientific">Candidatus Seongchinamella marina</name>
    <dbReference type="NCBI Taxonomy" id="2518990"/>
    <lineage>
        <taxon>Bacteria</taxon>
        <taxon>Pseudomonadati</taxon>
        <taxon>Pseudomonadota</taxon>
        <taxon>Gammaproteobacteria</taxon>
        <taxon>Cellvibrionales</taxon>
        <taxon>Halieaceae</taxon>
        <taxon>Seongchinamella</taxon>
    </lineage>
</organism>
<keyword evidence="3 5" id="KW-0694">RNA-binding</keyword>